<evidence type="ECO:0000256" key="7">
    <source>
        <dbReference type="ARBA" id="ARBA00033409"/>
    </source>
</evidence>
<dbReference type="GO" id="GO:0006302">
    <property type="term" value="P:double-strand break repair"/>
    <property type="evidence" value="ECO:0007669"/>
    <property type="project" value="TreeGrafter"/>
</dbReference>
<evidence type="ECO:0000256" key="6">
    <source>
        <dbReference type="ARBA" id="ARBA00023204"/>
    </source>
</evidence>
<dbReference type="InterPro" id="IPR042242">
    <property type="entry name" value="RecO_C"/>
</dbReference>
<dbReference type="Pfam" id="PF11967">
    <property type="entry name" value="RecO_N"/>
    <property type="match status" value="1"/>
</dbReference>
<dbReference type="PANTHER" id="PTHR33991">
    <property type="entry name" value="DNA REPAIR PROTEIN RECO"/>
    <property type="match status" value="1"/>
</dbReference>
<evidence type="ECO:0000256" key="5">
    <source>
        <dbReference type="ARBA" id="ARBA00023172"/>
    </source>
</evidence>
<dbReference type="Pfam" id="PF02565">
    <property type="entry name" value="RecO_C"/>
    <property type="match status" value="1"/>
</dbReference>
<sequence length="222" mass="24830">MTVLAKGARAKRSALKSLLQPFTPLLLRWSGKGDLKILTKAEAISLALPLEHTALYSAFYINELVCRVIETEAPYPQLFQDYLHCLTALATCHINHAGNESAVHTSVEPFLRKFEFQLLHTLGYGVDFLHCAGSGLPIEPQMSYQYRAEQGFIASLLKNSQTFYGDELLIFASLAFDKLGAEQKHILQAAKRFTRMALKPYLGSQPLKSRELFQGILPGKMK</sequence>
<evidence type="ECO:0000313" key="10">
    <source>
        <dbReference type="Proteomes" id="UP000294619"/>
    </source>
</evidence>
<dbReference type="SUPFAM" id="SSF57863">
    <property type="entry name" value="ArfGap/RecO-like zinc finger"/>
    <property type="match status" value="1"/>
</dbReference>
<dbReference type="InterPro" id="IPR012340">
    <property type="entry name" value="NA-bd_OB-fold"/>
</dbReference>
<dbReference type="AlphaFoldDB" id="A0A4R3YAB0"/>
<dbReference type="EMBL" id="SMCP01000003">
    <property type="protein sequence ID" value="TCV88850.1"/>
    <property type="molecule type" value="Genomic_DNA"/>
</dbReference>
<keyword evidence="4" id="KW-0227">DNA damage</keyword>
<proteinExistence type="inferred from homology"/>
<dbReference type="Proteomes" id="UP000294619">
    <property type="component" value="Unassembled WGS sequence"/>
</dbReference>
<organism evidence="9 10">
    <name type="scientific">Testudinibacter aquarius</name>
    <dbReference type="NCBI Taxonomy" id="1524974"/>
    <lineage>
        <taxon>Bacteria</taxon>
        <taxon>Pseudomonadati</taxon>
        <taxon>Pseudomonadota</taxon>
        <taxon>Gammaproteobacteria</taxon>
        <taxon>Pasteurellales</taxon>
        <taxon>Pasteurellaceae</taxon>
        <taxon>Testudinibacter</taxon>
    </lineage>
</organism>
<dbReference type="PANTHER" id="PTHR33991:SF1">
    <property type="entry name" value="DNA REPAIR PROTEIN RECO"/>
    <property type="match status" value="1"/>
</dbReference>
<dbReference type="InterPro" id="IPR022572">
    <property type="entry name" value="DNA_rep/recomb_RecO_N"/>
</dbReference>
<reference evidence="9 10" key="1">
    <citation type="submission" date="2019-03" db="EMBL/GenBank/DDBJ databases">
        <title>Genomic Encyclopedia of Type Strains, Phase IV (KMG-IV): sequencing the most valuable type-strain genomes for metagenomic binning, comparative biology and taxonomic classification.</title>
        <authorList>
            <person name="Goeker M."/>
        </authorList>
    </citation>
    <scope>NUCLEOTIDE SEQUENCE [LARGE SCALE GENOMIC DNA]</scope>
    <source>
        <strain evidence="9 10">DSM 28140</strain>
    </source>
</reference>
<comment type="caution">
    <text evidence="9">The sequence shown here is derived from an EMBL/GenBank/DDBJ whole genome shotgun (WGS) entry which is preliminary data.</text>
</comment>
<dbReference type="NCBIfam" id="TIGR00613">
    <property type="entry name" value="reco"/>
    <property type="match status" value="1"/>
</dbReference>
<accession>A0A4R3YAB0</accession>
<dbReference type="InterPro" id="IPR003717">
    <property type="entry name" value="RecO"/>
</dbReference>
<evidence type="ECO:0000256" key="4">
    <source>
        <dbReference type="ARBA" id="ARBA00022763"/>
    </source>
</evidence>
<comment type="function">
    <text evidence="1">Involved in DNA repair and RecF pathway recombination.</text>
</comment>
<dbReference type="GO" id="GO:0006310">
    <property type="term" value="P:DNA recombination"/>
    <property type="evidence" value="ECO:0007669"/>
    <property type="project" value="UniProtKB-KW"/>
</dbReference>
<feature type="domain" description="DNA replication/recombination mediator RecO N-terminal" evidence="8">
    <location>
        <begin position="2"/>
        <end position="45"/>
    </location>
</feature>
<dbReference type="Gene3D" id="2.40.50.140">
    <property type="entry name" value="Nucleic acid-binding proteins"/>
    <property type="match status" value="1"/>
</dbReference>
<evidence type="ECO:0000256" key="3">
    <source>
        <dbReference type="ARBA" id="ARBA00021310"/>
    </source>
</evidence>
<gene>
    <name evidence="9" type="ORF">EDC16_103204</name>
</gene>
<dbReference type="GO" id="GO:0043590">
    <property type="term" value="C:bacterial nucleoid"/>
    <property type="evidence" value="ECO:0007669"/>
    <property type="project" value="TreeGrafter"/>
</dbReference>
<keyword evidence="5" id="KW-0233">DNA recombination</keyword>
<keyword evidence="6" id="KW-0234">DNA repair</keyword>
<protein>
    <recommendedName>
        <fullName evidence="3">DNA repair protein RecO</fullName>
    </recommendedName>
    <alternativeName>
        <fullName evidence="7">Recombination protein O</fullName>
    </alternativeName>
</protein>
<dbReference type="Gene3D" id="1.20.1440.120">
    <property type="entry name" value="Recombination protein O, C-terminal domain"/>
    <property type="match status" value="1"/>
</dbReference>
<name>A0A4R3YAB0_9PAST</name>
<evidence type="ECO:0000256" key="1">
    <source>
        <dbReference type="ARBA" id="ARBA00003065"/>
    </source>
</evidence>
<dbReference type="InterPro" id="IPR037278">
    <property type="entry name" value="ARFGAP/RecO"/>
</dbReference>
<evidence type="ECO:0000313" key="9">
    <source>
        <dbReference type="EMBL" id="TCV88850.1"/>
    </source>
</evidence>
<evidence type="ECO:0000259" key="8">
    <source>
        <dbReference type="Pfam" id="PF11967"/>
    </source>
</evidence>
<evidence type="ECO:0000256" key="2">
    <source>
        <dbReference type="ARBA" id="ARBA00007452"/>
    </source>
</evidence>
<comment type="similarity">
    <text evidence="2">Belongs to the RecO family.</text>
</comment>